<dbReference type="GO" id="GO:0016787">
    <property type="term" value="F:hydrolase activity"/>
    <property type="evidence" value="ECO:0007669"/>
    <property type="project" value="UniProtKB-KW"/>
</dbReference>
<feature type="signal peptide" evidence="1">
    <location>
        <begin position="1"/>
        <end position="22"/>
    </location>
</feature>
<dbReference type="RefSeq" id="WP_306729006.1">
    <property type="nucleotide sequence ID" value="NZ_JAVDDT010000008.1"/>
</dbReference>
<dbReference type="Gene3D" id="3.40.710.10">
    <property type="entry name" value="DD-peptidase/beta-lactamase superfamily"/>
    <property type="match status" value="1"/>
</dbReference>
<dbReference type="EC" id="3.1.1.103" evidence="3"/>
<dbReference type="InterPro" id="IPR050491">
    <property type="entry name" value="AmpC-like"/>
</dbReference>
<dbReference type="SUPFAM" id="SSF56601">
    <property type="entry name" value="beta-lactamase/transpeptidase-like"/>
    <property type="match status" value="1"/>
</dbReference>
<feature type="chain" id="PRO_5047257691" evidence="1">
    <location>
        <begin position="23"/>
        <end position="569"/>
    </location>
</feature>
<gene>
    <name evidence="3" type="ORF">RBH19_11510</name>
</gene>
<protein>
    <submittedName>
        <fullName evidence="3">Serine hydrolase domain-containing protein</fullName>
        <ecNumber evidence="3">3.1.1.103</ecNumber>
    </submittedName>
</protein>
<accession>A0ABU0W922</accession>
<reference evidence="3 4" key="1">
    <citation type="submission" date="2023-08" db="EMBL/GenBank/DDBJ databases">
        <title>Whole-genome sequencing of halo(alkali)philic microorganisms from hypersaline lakes.</title>
        <authorList>
            <person name="Sorokin D.Y."/>
            <person name="Abbas B."/>
            <person name="Merkel A.Y."/>
        </authorList>
    </citation>
    <scope>NUCLEOTIDE SEQUENCE [LARGE SCALE GENOMIC DNA]</scope>
    <source>
        <strain evidence="3 4">AB-CW4</strain>
    </source>
</reference>
<feature type="domain" description="Beta-lactamase-related" evidence="2">
    <location>
        <begin position="36"/>
        <end position="335"/>
    </location>
</feature>
<dbReference type="Proteomes" id="UP001239019">
    <property type="component" value="Unassembled WGS sequence"/>
</dbReference>
<dbReference type="InterPro" id="IPR012338">
    <property type="entry name" value="Beta-lactam/transpept-like"/>
</dbReference>
<sequence>MKRQPPTLGLLLALLLSLPADANPLVEAFERLEAWGFSGAVAAGTGTEAGLLRGFGQADRSADLAFTADTAFPWLSVSKPLTAALALRLEADGIIRLDAPLQRLLDDVPGNKHDIQIRHLLSHQSGLAAQLAHPGFDGPPEFEPIDRDTLIDRALRSRPLHEPGQGFVYSNLGFNLAAALLSVAAETAFETLMREELLIPADLRGASVGGLAPDEAVGYDGGLRWGRFSERAWPRGIPGWNLMGAGALMGNMRDMAGIVPLLRGAAPMDEGLARRWREPQLRLSPEEAYGLGLAVSRDERGRRIGHDGGFGPFSTELAWWPGDDEWLLLASNSEHFRAWELRQTVVSLLARDRPIPAAPGEALPTVLQALPSGPVRISHPEGGHWQISRIDQRLEIVASGLAASLPLLGQDAEAASVHGRSVMDRVRGLLGDSRHRPSPADHREAAVMVRLREQAGARMTDGIEGMELLGVRPRLTGEDGWLADVQLHSAAQTTSVRIRLDANGQWRSLDWSPADPGLRAILRHAGDGHLKGLRMGVLKETAVLQVDENGRLHHGQAWTMPLLRPPAAL</sequence>
<proteinExistence type="predicted"/>
<dbReference type="Pfam" id="PF00144">
    <property type="entry name" value="Beta-lactamase"/>
    <property type="match status" value="1"/>
</dbReference>
<name>A0ABU0W922_9GAMM</name>
<dbReference type="InterPro" id="IPR001466">
    <property type="entry name" value="Beta-lactam-related"/>
</dbReference>
<organism evidence="3 4">
    <name type="scientific">Natronospira bacteriovora</name>
    <dbReference type="NCBI Taxonomy" id="3069753"/>
    <lineage>
        <taxon>Bacteria</taxon>
        <taxon>Pseudomonadati</taxon>
        <taxon>Pseudomonadota</taxon>
        <taxon>Gammaproteobacteria</taxon>
        <taxon>Natronospirales</taxon>
        <taxon>Natronospiraceae</taxon>
        <taxon>Natronospira</taxon>
    </lineage>
</organism>
<keyword evidence="1" id="KW-0732">Signal</keyword>
<dbReference type="PANTHER" id="PTHR46825:SF8">
    <property type="entry name" value="BETA-LACTAMASE-RELATED"/>
    <property type="match status" value="1"/>
</dbReference>
<dbReference type="PANTHER" id="PTHR46825">
    <property type="entry name" value="D-ALANYL-D-ALANINE-CARBOXYPEPTIDASE/ENDOPEPTIDASE AMPH"/>
    <property type="match status" value="1"/>
</dbReference>
<keyword evidence="4" id="KW-1185">Reference proteome</keyword>
<dbReference type="EMBL" id="JAVDDT010000008">
    <property type="protein sequence ID" value="MDQ2070506.1"/>
    <property type="molecule type" value="Genomic_DNA"/>
</dbReference>
<comment type="caution">
    <text evidence="3">The sequence shown here is derived from an EMBL/GenBank/DDBJ whole genome shotgun (WGS) entry which is preliminary data.</text>
</comment>
<evidence type="ECO:0000259" key="2">
    <source>
        <dbReference type="Pfam" id="PF00144"/>
    </source>
</evidence>
<evidence type="ECO:0000313" key="3">
    <source>
        <dbReference type="EMBL" id="MDQ2070506.1"/>
    </source>
</evidence>
<evidence type="ECO:0000313" key="4">
    <source>
        <dbReference type="Proteomes" id="UP001239019"/>
    </source>
</evidence>
<evidence type="ECO:0000256" key="1">
    <source>
        <dbReference type="SAM" id="SignalP"/>
    </source>
</evidence>
<keyword evidence="3" id="KW-0378">Hydrolase</keyword>